<keyword evidence="3" id="KW-0378">Hydrolase</keyword>
<organism evidence="3">
    <name type="scientific">uncultured marine group II/III euryarchaeote KM3_74_C08</name>
    <dbReference type="NCBI Taxonomy" id="1456501"/>
    <lineage>
        <taxon>Archaea</taxon>
        <taxon>Methanobacteriati</taxon>
        <taxon>Methanobacteriota</taxon>
        <taxon>environmental samples</taxon>
    </lineage>
</organism>
<dbReference type="AlphaFoldDB" id="A0A075HPV6"/>
<proteinExistence type="predicted"/>
<protein>
    <submittedName>
        <fullName evidence="3">Endonuclease</fullName>
    </submittedName>
</protein>
<name>A0A075HPV6_9EURY</name>
<keyword evidence="3" id="KW-0255">Endonuclease</keyword>
<sequence length="927" mass="106015">MASCFEKNYAPVAENYLDDRDLKRVRREFRDLDCLDQITEYLEGTDGEPAVGIPSEKKGWYKPRAGHEYWPAYLSLLRDPDRVNFPDDAVKSIDRATSRILNHIYEPSTGGKSKSYGLVVGHVQSGKTANFTGLIAKAADSGFDLFVVLSGMYNDLRQQTQMRLDRELTGRSKDHKGGCHVDEEGYSRKWNQVTNDSMDEGDIHQSGANTDPELLRSDSPSLVVTKKQVDALEAAITWALGLSSEERSKINLMLIDDEADLASINTEANDKKGREANAINKKLREFLHLFDRRAYVGYTATPFANVFVNPHGDGVQTKDPRIVGDGGPQNMDTLFPRDFIVALPKPKEYIGFHEMFPREDEGLTIDPRRQVKEDEAKKIRGYLDDPFGPTTRELGPACIEALRDHFITHALRILRKKKKEDEGYRDFSHTMLVHSSISIDNHKPLVTRIESNLQQWKGAFRKWKGRPDRKKIVEEFKKFYKKKYLDLDAVDDDGNKTRMWFHKNHRGKEIPPPSWEEVFNEIQWIFKNKKPVVLNVSSDEKVGQDLDYHLHPKGRNVIAVGGLRLSRGLTLEGLTVSYFLRQAKEMKYDTVMQQGRWFGFRPGYSDLIRVYTTSSLLEKLTKIGRVEYELRESIGRYEDTGKTPYDFGVKVLKLGDMVPTEQKKMPNVDRTKANIDESIVPAWGEFSFDEPELLRSNLKSVADLLNKLGRAKSPKGSKNSHLWSCDDPETVLEFLRSLKHSSTRPPHFGEDFFAYVDRRLKAGKEELSNWSIALISLQSGNGEMAKPLSDYGCDLKVIKPRRGRLPDTDTLGYFADSSNFILDLGGEMKDYHGSNGKYSLSKMWEKRESSNPFVAIYIFDREYKPRGTKTQMFHSKEEQDDPVDVVAVSVALPKAEMTPEENENEKEYWYNRFLPRDPEEGASSEEE</sequence>
<dbReference type="EMBL" id="KF901055">
    <property type="protein sequence ID" value="AIF16432.1"/>
    <property type="molecule type" value="Genomic_DNA"/>
</dbReference>
<keyword evidence="3" id="KW-0540">Nuclease</keyword>
<feature type="compositionally biased region" description="Basic and acidic residues" evidence="1">
    <location>
        <begin position="905"/>
        <end position="919"/>
    </location>
</feature>
<evidence type="ECO:0000313" key="3">
    <source>
        <dbReference type="EMBL" id="AIF16432.1"/>
    </source>
</evidence>
<dbReference type="InterPro" id="IPR018310">
    <property type="entry name" value="Put_endonuclease_Z1-dom"/>
</dbReference>
<accession>A0A075HPV6</accession>
<evidence type="ECO:0000259" key="2">
    <source>
        <dbReference type="Pfam" id="PF10593"/>
    </source>
</evidence>
<dbReference type="Pfam" id="PF10593">
    <property type="entry name" value="Z1"/>
    <property type="match status" value="1"/>
</dbReference>
<feature type="domain" description="Putative endonuclease Z1" evidence="2">
    <location>
        <begin position="400"/>
        <end position="652"/>
    </location>
</feature>
<evidence type="ECO:0000256" key="1">
    <source>
        <dbReference type="SAM" id="MobiDB-lite"/>
    </source>
</evidence>
<reference evidence="3" key="1">
    <citation type="journal article" date="2014" name="Genome Biol. Evol.">
        <title>Pangenome evidence for extensive interdomain horizontal transfer affecting lineage core and shell genes in uncultured planktonic thaumarchaeota and euryarchaeota.</title>
        <authorList>
            <person name="Deschamps P."/>
            <person name="Zivanovic Y."/>
            <person name="Moreira D."/>
            <person name="Rodriguez-Valera F."/>
            <person name="Lopez-Garcia P."/>
        </authorList>
    </citation>
    <scope>NUCLEOTIDE SEQUENCE</scope>
</reference>
<feature type="region of interest" description="Disordered" evidence="1">
    <location>
        <begin position="894"/>
        <end position="927"/>
    </location>
</feature>
<dbReference type="GO" id="GO:0004519">
    <property type="term" value="F:endonuclease activity"/>
    <property type="evidence" value="ECO:0007669"/>
    <property type="project" value="UniProtKB-KW"/>
</dbReference>